<dbReference type="PROSITE" id="PS51186">
    <property type="entry name" value="GNAT"/>
    <property type="match status" value="1"/>
</dbReference>
<dbReference type="InterPro" id="IPR016181">
    <property type="entry name" value="Acyl_CoA_acyltransferase"/>
</dbReference>
<dbReference type="Gene3D" id="3.40.630.30">
    <property type="match status" value="1"/>
</dbReference>
<gene>
    <name evidence="2" type="ORF">E0485_11035</name>
</gene>
<dbReference type="InterPro" id="IPR000182">
    <property type="entry name" value="GNAT_dom"/>
</dbReference>
<keyword evidence="3" id="KW-1185">Reference proteome</keyword>
<evidence type="ECO:0000313" key="3">
    <source>
        <dbReference type="Proteomes" id="UP000295418"/>
    </source>
</evidence>
<accession>A0A4R4EDJ1</accession>
<keyword evidence="2" id="KW-0808">Transferase</keyword>
<dbReference type="GO" id="GO:0016747">
    <property type="term" value="F:acyltransferase activity, transferring groups other than amino-acyl groups"/>
    <property type="evidence" value="ECO:0007669"/>
    <property type="project" value="InterPro"/>
</dbReference>
<dbReference type="AlphaFoldDB" id="A0A4R4EDJ1"/>
<dbReference type="Pfam" id="PF00583">
    <property type="entry name" value="Acetyltransf_1"/>
    <property type="match status" value="1"/>
</dbReference>
<feature type="domain" description="N-acetyltransferase" evidence="1">
    <location>
        <begin position="33"/>
        <end position="190"/>
    </location>
</feature>
<evidence type="ECO:0000313" key="2">
    <source>
        <dbReference type="EMBL" id="TCZ77517.1"/>
    </source>
</evidence>
<sequence length="195" mass="23022">MLFLLRITRTKILVYKTTGHSPNNTTDNSIVQLNDRHPDIHSKIMTKEIIKHYFHNDSARRRVFLSFLRKGFIGLLLYSDKEWIGYGWMSTLEHNHPPHFPKYIVPERGFWIFYCHTLEKYRGQGLYKRVLTELKQIASLTSQNPELYIDTDEDNRISQKGILATGFELIGTVGSRYFILFDTWLHLKSKWGESN</sequence>
<name>A0A4R4EDJ1_9BACL</name>
<organism evidence="2 3">
    <name type="scientific">Paenibacillus albiflavus</name>
    <dbReference type="NCBI Taxonomy" id="2545760"/>
    <lineage>
        <taxon>Bacteria</taxon>
        <taxon>Bacillati</taxon>
        <taxon>Bacillota</taxon>
        <taxon>Bacilli</taxon>
        <taxon>Bacillales</taxon>
        <taxon>Paenibacillaceae</taxon>
        <taxon>Paenibacillus</taxon>
    </lineage>
</organism>
<comment type="caution">
    <text evidence="2">The sequence shown here is derived from an EMBL/GenBank/DDBJ whole genome shotgun (WGS) entry which is preliminary data.</text>
</comment>
<dbReference type="SUPFAM" id="SSF55729">
    <property type="entry name" value="Acyl-CoA N-acyltransferases (Nat)"/>
    <property type="match status" value="1"/>
</dbReference>
<evidence type="ECO:0000259" key="1">
    <source>
        <dbReference type="PROSITE" id="PS51186"/>
    </source>
</evidence>
<dbReference type="OrthoDB" id="8565998at2"/>
<dbReference type="EMBL" id="SKFG01000009">
    <property type="protein sequence ID" value="TCZ77517.1"/>
    <property type="molecule type" value="Genomic_DNA"/>
</dbReference>
<dbReference type="Proteomes" id="UP000295418">
    <property type="component" value="Unassembled WGS sequence"/>
</dbReference>
<protein>
    <submittedName>
        <fullName evidence="2">GNAT family N-acetyltransferase</fullName>
    </submittedName>
</protein>
<reference evidence="2 3" key="1">
    <citation type="submission" date="2019-03" db="EMBL/GenBank/DDBJ databases">
        <authorList>
            <person name="Kim M.K.M."/>
        </authorList>
    </citation>
    <scope>NUCLEOTIDE SEQUENCE [LARGE SCALE GENOMIC DNA]</scope>
    <source>
        <strain evidence="2 3">18JY21-1</strain>
    </source>
</reference>
<proteinExistence type="predicted"/>